<gene>
    <name evidence="2" type="ORF">F0238_21370</name>
</gene>
<dbReference type="InterPro" id="IPR007973">
    <property type="entry name" value="Pilus_assembly_TraE"/>
</dbReference>
<dbReference type="AlphaFoldDB" id="A0AAP6ZNN7"/>
<comment type="caution">
    <text evidence="2">The sequence shown here is derived from an EMBL/GenBank/DDBJ whole genome shotgun (WGS) entry which is preliminary data.</text>
</comment>
<evidence type="ECO:0008006" key="4">
    <source>
        <dbReference type="Google" id="ProtNLM"/>
    </source>
</evidence>
<keyword evidence="1" id="KW-0472">Membrane</keyword>
<name>A0AAP6ZNN7_9VIBR</name>
<reference evidence="2 3" key="1">
    <citation type="submission" date="2019-09" db="EMBL/GenBank/DDBJ databases">
        <title>Draft genome sequencing and comparative genomics of hatchery-associated Vibrios.</title>
        <authorList>
            <person name="Kehlet-Delgado H."/>
            <person name="Mueller R.S."/>
        </authorList>
    </citation>
    <scope>NUCLEOTIDE SEQUENCE [LARGE SCALE GENOMIC DNA]</scope>
    <source>
        <strain evidence="2 3">09-121-3</strain>
    </source>
</reference>
<dbReference type="EMBL" id="VTXP01000015">
    <property type="protein sequence ID" value="NOJ25279.1"/>
    <property type="molecule type" value="Genomic_DNA"/>
</dbReference>
<evidence type="ECO:0000313" key="2">
    <source>
        <dbReference type="EMBL" id="NOJ25279.1"/>
    </source>
</evidence>
<dbReference type="Pfam" id="PF05309">
    <property type="entry name" value="TraE"/>
    <property type="match status" value="1"/>
</dbReference>
<proteinExistence type="predicted"/>
<protein>
    <recommendedName>
        <fullName evidence="4">Conjugal transfer protein TraE</fullName>
    </recommendedName>
</protein>
<dbReference type="Proteomes" id="UP000576645">
    <property type="component" value="Unassembled WGS sequence"/>
</dbReference>
<dbReference type="RefSeq" id="WP_171353777.1">
    <property type="nucleotide sequence ID" value="NZ_VTXP01000015.1"/>
</dbReference>
<feature type="transmembrane region" description="Helical" evidence="1">
    <location>
        <begin position="21"/>
        <end position="39"/>
    </location>
</feature>
<keyword evidence="1" id="KW-0812">Transmembrane</keyword>
<evidence type="ECO:0000256" key="1">
    <source>
        <dbReference type="SAM" id="Phobius"/>
    </source>
</evidence>
<evidence type="ECO:0000313" key="3">
    <source>
        <dbReference type="Proteomes" id="UP000576645"/>
    </source>
</evidence>
<accession>A0AAP6ZNN7</accession>
<sequence length="198" mass="22691">MNFKNLTKKYTKLKGENQYMAYANAGLVLILGCSLYMNMQKDTVVMNNLNESCSYTEISNNWMHEENHRRLGIQIAQSLGNITPSNAKYTEKSVLPFASPEIYHKVNDLIALELAGLVEERVTMTFTTEKSFVEDGKTFVTGKGRMTGITGKSVPYVRTYEFIFDVENYTPTFSYINVYDDVPHDSMWQKKNNKEVSK</sequence>
<dbReference type="PROSITE" id="PS51257">
    <property type="entry name" value="PROKAR_LIPOPROTEIN"/>
    <property type="match status" value="1"/>
</dbReference>
<keyword evidence="1" id="KW-1133">Transmembrane helix</keyword>
<organism evidence="2 3">
    <name type="scientific">Vibrio coralliilyticus</name>
    <dbReference type="NCBI Taxonomy" id="190893"/>
    <lineage>
        <taxon>Bacteria</taxon>
        <taxon>Pseudomonadati</taxon>
        <taxon>Pseudomonadota</taxon>
        <taxon>Gammaproteobacteria</taxon>
        <taxon>Vibrionales</taxon>
        <taxon>Vibrionaceae</taxon>
        <taxon>Vibrio</taxon>
    </lineage>
</organism>